<evidence type="ECO:0000256" key="5">
    <source>
        <dbReference type="SAM" id="MobiDB-lite"/>
    </source>
</evidence>
<keyword evidence="1" id="KW-0479">Metal-binding</keyword>
<evidence type="ECO:0000313" key="9">
    <source>
        <dbReference type="EMBL" id="CAE2241328.1"/>
    </source>
</evidence>
<evidence type="ECO:0000256" key="1">
    <source>
        <dbReference type="ARBA" id="ARBA00022723"/>
    </source>
</evidence>
<dbReference type="PROSITE" id="PS01359">
    <property type="entry name" value="ZF_PHD_1"/>
    <property type="match status" value="1"/>
</dbReference>
<dbReference type="InterPro" id="IPR019786">
    <property type="entry name" value="Zinc_finger_PHD-type_CS"/>
</dbReference>
<feature type="domain" description="PHD-type" evidence="6">
    <location>
        <begin position="164"/>
        <end position="212"/>
    </location>
</feature>
<dbReference type="InterPro" id="IPR050701">
    <property type="entry name" value="Histone_Mod_Regulator"/>
</dbReference>
<feature type="domain" description="PHD-type" evidence="7">
    <location>
        <begin position="223"/>
        <end position="337"/>
    </location>
</feature>
<dbReference type="InterPro" id="IPR034732">
    <property type="entry name" value="EPHD"/>
</dbReference>
<dbReference type="InterPro" id="IPR001965">
    <property type="entry name" value="Znf_PHD"/>
</dbReference>
<reference evidence="8" key="1">
    <citation type="submission" date="2021-01" db="EMBL/GenBank/DDBJ databases">
        <authorList>
            <person name="Corre E."/>
            <person name="Pelletier E."/>
            <person name="Niang G."/>
            <person name="Scheremetjew M."/>
            <person name="Finn R."/>
            <person name="Kale V."/>
            <person name="Holt S."/>
            <person name="Cochrane G."/>
            <person name="Meng A."/>
            <person name="Brown T."/>
            <person name="Cohen L."/>
        </authorList>
    </citation>
    <scope>NUCLEOTIDE SEQUENCE</scope>
    <source>
        <strain evidence="8">DIVA3 518/3/11/1/6</strain>
    </source>
</reference>
<feature type="compositionally biased region" description="Basic residues" evidence="5">
    <location>
        <begin position="1"/>
        <end position="13"/>
    </location>
</feature>
<evidence type="ECO:0000259" key="7">
    <source>
        <dbReference type="PROSITE" id="PS51805"/>
    </source>
</evidence>
<dbReference type="InterPro" id="IPR019787">
    <property type="entry name" value="Znf_PHD-finger"/>
</dbReference>
<proteinExistence type="predicted"/>
<dbReference type="PROSITE" id="PS50016">
    <property type="entry name" value="ZF_PHD_2"/>
    <property type="match status" value="1"/>
</dbReference>
<protein>
    <recommendedName>
        <fullName evidence="10">PHD-type domain-containing protein</fullName>
    </recommendedName>
</protein>
<organism evidence="8">
    <name type="scientific">Vannella robusta</name>
    <dbReference type="NCBI Taxonomy" id="1487602"/>
    <lineage>
        <taxon>Eukaryota</taxon>
        <taxon>Amoebozoa</taxon>
        <taxon>Discosea</taxon>
        <taxon>Flabellinia</taxon>
        <taxon>Vannellidae</taxon>
        <taxon>Vannella</taxon>
    </lineage>
</organism>
<sequence>MAHARSSVRRSPRNQKSPESKDAKALPLLSADICVNYDICLKHGTRNCGVCAKEKSPETTMIPKRQVITPTFRPAPFYSNSGCAFKRPLRYIKYKSPIIEYDCADRDYQFVDLLNQEIRDLSNNVPSLKYRELERVIDCLENLAFCGGEFFEAIQEMRNKKTKHNRCCICVSTRNEELLQCSKCSIFVHLSCYRSSDICADDEWLCDWCQFSNGFALHETPSSPKCVLCSHTGGAMKRTDHYELWCHVVCFENHPSTSFDELSLLVTGAETTPLPSYFTHCSICETLSGSPIQCMEDSCTTPIHLYCSHQQIQQLFSSGLCEDSPFNQLFLTCTKHTWVSLLMIHIMIANFMHSQNGCKLDYLLVLQFLVMIKWK</sequence>
<dbReference type="Pfam" id="PF13832">
    <property type="entry name" value="zf-HC5HC2H_2"/>
    <property type="match status" value="1"/>
</dbReference>
<dbReference type="Gene3D" id="3.30.40.10">
    <property type="entry name" value="Zinc/RING finger domain, C3HC4 (zinc finger)"/>
    <property type="match status" value="2"/>
</dbReference>
<dbReference type="GO" id="GO:0006357">
    <property type="term" value="P:regulation of transcription by RNA polymerase II"/>
    <property type="evidence" value="ECO:0007669"/>
    <property type="project" value="TreeGrafter"/>
</dbReference>
<dbReference type="EMBL" id="HBKP01025521">
    <property type="protein sequence ID" value="CAE2241327.1"/>
    <property type="molecule type" value="Transcribed_RNA"/>
</dbReference>
<name>A0A6U1Y0Z8_9EUKA</name>
<dbReference type="InterPro" id="IPR013083">
    <property type="entry name" value="Znf_RING/FYVE/PHD"/>
</dbReference>
<keyword evidence="3" id="KW-0862">Zinc</keyword>
<feature type="region of interest" description="Disordered" evidence="5">
    <location>
        <begin position="1"/>
        <end position="22"/>
    </location>
</feature>
<dbReference type="PANTHER" id="PTHR13793:SF160">
    <property type="entry name" value="PHD FINGER PROTEIN RHINOCEROS"/>
    <property type="match status" value="1"/>
</dbReference>
<evidence type="ECO:0008006" key="10">
    <source>
        <dbReference type="Google" id="ProtNLM"/>
    </source>
</evidence>
<dbReference type="GO" id="GO:0008270">
    <property type="term" value="F:zinc ion binding"/>
    <property type="evidence" value="ECO:0007669"/>
    <property type="project" value="UniProtKB-KW"/>
</dbReference>
<dbReference type="InterPro" id="IPR011011">
    <property type="entry name" value="Znf_FYVE_PHD"/>
</dbReference>
<dbReference type="EMBL" id="HBKP01025522">
    <property type="protein sequence ID" value="CAE2241328.1"/>
    <property type="molecule type" value="Transcribed_RNA"/>
</dbReference>
<accession>A0A6U1Y0Z8</accession>
<gene>
    <name evidence="8" type="ORF">VSP0166_LOCUS17754</name>
    <name evidence="9" type="ORF">VSP0166_LOCUS17755</name>
</gene>
<dbReference type="PROSITE" id="PS51805">
    <property type="entry name" value="EPHD"/>
    <property type="match status" value="1"/>
</dbReference>
<evidence type="ECO:0000256" key="2">
    <source>
        <dbReference type="ARBA" id="ARBA00022771"/>
    </source>
</evidence>
<evidence type="ECO:0000313" key="8">
    <source>
        <dbReference type="EMBL" id="CAE2241327.1"/>
    </source>
</evidence>
<evidence type="ECO:0000256" key="3">
    <source>
        <dbReference type="ARBA" id="ARBA00022833"/>
    </source>
</evidence>
<dbReference type="SUPFAM" id="SSF57903">
    <property type="entry name" value="FYVE/PHD zinc finger"/>
    <property type="match status" value="1"/>
</dbReference>
<dbReference type="Pfam" id="PF13831">
    <property type="entry name" value="PHD_2"/>
    <property type="match status" value="1"/>
</dbReference>
<dbReference type="PANTHER" id="PTHR13793">
    <property type="entry name" value="PHD FINGER PROTEINS"/>
    <property type="match status" value="1"/>
</dbReference>
<evidence type="ECO:0000256" key="4">
    <source>
        <dbReference type="PROSITE-ProRule" id="PRU00146"/>
    </source>
</evidence>
<dbReference type="SMART" id="SM00249">
    <property type="entry name" value="PHD"/>
    <property type="match status" value="2"/>
</dbReference>
<keyword evidence="2 4" id="KW-0863">Zinc-finger</keyword>
<dbReference type="AlphaFoldDB" id="A0A6U1Y0Z8"/>
<evidence type="ECO:0000259" key="6">
    <source>
        <dbReference type="PROSITE" id="PS50016"/>
    </source>
</evidence>